<organism evidence="2 3">
    <name type="scientific">Liparis tanakae</name>
    <name type="common">Tanaka's snailfish</name>
    <dbReference type="NCBI Taxonomy" id="230148"/>
    <lineage>
        <taxon>Eukaryota</taxon>
        <taxon>Metazoa</taxon>
        <taxon>Chordata</taxon>
        <taxon>Craniata</taxon>
        <taxon>Vertebrata</taxon>
        <taxon>Euteleostomi</taxon>
        <taxon>Actinopterygii</taxon>
        <taxon>Neopterygii</taxon>
        <taxon>Teleostei</taxon>
        <taxon>Neoteleostei</taxon>
        <taxon>Acanthomorphata</taxon>
        <taxon>Eupercaria</taxon>
        <taxon>Perciformes</taxon>
        <taxon>Cottioidei</taxon>
        <taxon>Cottales</taxon>
        <taxon>Liparidae</taxon>
        <taxon>Liparis</taxon>
    </lineage>
</organism>
<dbReference type="EMBL" id="SRLO01000215">
    <property type="protein sequence ID" value="TNN66710.1"/>
    <property type="molecule type" value="Genomic_DNA"/>
</dbReference>
<proteinExistence type="predicted"/>
<reference evidence="2 3" key="1">
    <citation type="submission" date="2019-03" db="EMBL/GenBank/DDBJ databases">
        <title>First draft genome of Liparis tanakae, snailfish: a comprehensive survey of snailfish specific genes.</title>
        <authorList>
            <person name="Kim W."/>
            <person name="Song I."/>
            <person name="Jeong J.-H."/>
            <person name="Kim D."/>
            <person name="Kim S."/>
            <person name="Ryu S."/>
            <person name="Song J.Y."/>
            <person name="Lee S.K."/>
        </authorList>
    </citation>
    <scope>NUCLEOTIDE SEQUENCE [LARGE SCALE GENOMIC DNA]</scope>
    <source>
        <tissue evidence="2">Muscle</tissue>
    </source>
</reference>
<evidence type="ECO:0000313" key="2">
    <source>
        <dbReference type="EMBL" id="TNN66710.1"/>
    </source>
</evidence>
<accession>A0A4Z2HMB2</accession>
<feature type="region of interest" description="Disordered" evidence="1">
    <location>
        <begin position="160"/>
        <end position="182"/>
    </location>
</feature>
<dbReference type="Proteomes" id="UP000314294">
    <property type="component" value="Unassembled WGS sequence"/>
</dbReference>
<sequence>MTSPVRCLGEDFIAHTHTLGVTSRHSYSQMLRSVNSSSALRNDGAETQGRGDTHAHPAPAAQTGHVPPLLGGALHESGVSFAHWRNTGHVCEAVVQPRSPPTTLPLPFGASRSARSSLLSRRAFTPEMAAKVCRSVLLLSRSSGAVAGCLPALAVSSQRHHQHIRPVSPRTSGAHGERCRTGQAGWLDPEREQRWRLGWLRNPSTPHRRCPAVYCNPPSDTLPRFHTTPRGSRALRRSSFWCSLDGLR</sequence>
<comment type="caution">
    <text evidence="2">The sequence shown here is derived from an EMBL/GenBank/DDBJ whole genome shotgun (WGS) entry which is preliminary data.</text>
</comment>
<protein>
    <submittedName>
        <fullName evidence="2">Calcium uniporter protein, mitochondrial</fullName>
    </submittedName>
</protein>
<evidence type="ECO:0000256" key="1">
    <source>
        <dbReference type="SAM" id="MobiDB-lite"/>
    </source>
</evidence>
<dbReference type="AlphaFoldDB" id="A0A4Z2HMB2"/>
<feature type="region of interest" description="Disordered" evidence="1">
    <location>
        <begin position="34"/>
        <end position="62"/>
    </location>
</feature>
<name>A0A4Z2HMB2_9TELE</name>
<keyword evidence="3" id="KW-1185">Reference proteome</keyword>
<evidence type="ECO:0000313" key="3">
    <source>
        <dbReference type="Proteomes" id="UP000314294"/>
    </source>
</evidence>
<gene>
    <name evidence="2" type="primary">mcu_0</name>
    <name evidence="2" type="ORF">EYF80_023099</name>
</gene>